<keyword evidence="3" id="KW-1185">Reference proteome</keyword>
<evidence type="ECO:0000256" key="1">
    <source>
        <dbReference type="SAM" id="Coils"/>
    </source>
</evidence>
<protein>
    <submittedName>
        <fullName evidence="2">10863_t:CDS:1</fullName>
    </submittedName>
</protein>
<dbReference type="AlphaFoldDB" id="A0A9N9ETP2"/>
<evidence type="ECO:0000313" key="2">
    <source>
        <dbReference type="EMBL" id="CAG8691331.1"/>
    </source>
</evidence>
<proteinExistence type="predicted"/>
<organism evidence="2 3">
    <name type="scientific">Ambispora gerdemannii</name>
    <dbReference type="NCBI Taxonomy" id="144530"/>
    <lineage>
        <taxon>Eukaryota</taxon>
        <taxon>Fungi</taxon>
        <taxon>Fungi incertae sedis</taxon>
        <taxon>Mucoromycota</taxon>
        <taxon>Glomeromycotina</taxon>
        <taxon>Glomeromycetes</taxon>
        <taxon>Archaeosporales</taxon>
        <taxon>Ambisporaceae</taxon>
        <taxon>Ambispora</taxon>
    </lineage>
</organism>
<feature type="coiled-coil region" evidence="1">
    <location>
        <begin position="83"/>
        <end position="116"/>
    </location>
</feature>
<feature type="non-terminal residue" evidence="2">
    <location>
        <position position="1"/>
    </location>
</feature>
<evidence type="ECO:0000313" key="3">
    <source>
        <dbReference type="Proteomes" id="UP000789831"/>
    </source>
</evidence>
<accession>A0A9N9ETP2</accession>
<sequence length="161" mass="18444">LKNYVEQIESFRGQEIYYSLTEEISAIKKKLAAKNPAEYGKNNADMISNELVNKGVKEDQLSSENQKRLKDLEAGKITDPTEIDEVKNQISEETNEKAAENELDKLLEEYEKAPNLALKKVIRNKIIQFVNNKDNRFQQKAFKSRLNKVNKILGIANTNAQ</sequence>
<reference evidence="2" key="1">
    <citation type="submission" date="2021-06" db="EMBL/GenBank/DDBJ databases">
        <authorList>
            <person name="Kallberg Y."/>
            <person name="Tangrot J."/>
            <person name="Rosling A."/>
        </authorList>
    </citation>
    <scope>NUCLEOTIDE SEQUENCE</scope>
    <source>
        <strain evidence="2">MT106</strain>
    </source>
</reference>
<dbReference type="Proteomes" id="UP000789831">
    <property type="component" value="Unassembled WGS sequence"/>
</dbReference>
<name>A0A9N9ETP2_9GLOM</name>
<keyword evidence="1" id="KW-0175">Coiled coil</keyword>
<comment type="caution">
    <text evidence="2">The sequence shown here is derived from an EMBL/GenBank/DDBJ whole genome shotgun (WGS) entry which is preliminary data.</text>
</comment>
<dbReference type="EMBL" id="CAJVPL010014568">
    <property type="protein sequence ID" value="CAG8691331.1"/>
    <property type="molecule type" value="Genomic_DNA"/>
</dbReference>
<gene>
    <name evidence="2" type="ORF">AGERDE_LOCUS13116</name>
</gene>
<feature type="non-terminal residue" evidence="2">
    <location>
        <position position="161"/>
    </location>
</feature>